<keyword evidence="2 5" id="KW-0812">Transmembrane</keyword>
<evidence type="ECO:0000256" key="1">
    <source>
        <dbReference type="ARBA" id="ARBA00004127"/>
    </source>
</evidence>
<proteinExistence type="predicted"/>
<reference evidence="8" key="1">
    <citation type="journal article" date="2019" name="Int. J. Syst. Evol. Microbiol.">
        <title>The Global Catalogue of Microorganisms (GCM) 10K type strain sequencing project: providing services to taxonomists for standard genome sequencing and annotation.</title>
        <authorList>
            <consortium name="The Broad Institute Genomics Platform"/>
            <consortium name="The Broad Institute Genome Sequencing Center for Infectious Disease"/>
            <person name="Wu L."/>
            <person name="Ma J."/>
        </authorList>
    </citation>
    <scope>NUCLEOTIDE SEQUENCE [LARGE SCALE GENOMIC DNA]</scope>
    <source>
        <strain evidence="8">JCM 14046</strain>
    </source>
</reference>
<dbReference type="Proteomes" id="UP001501612">
    <property type="component" value="Unassembled WGS sequence"/>
</dbReference>
<evidence type="ECO:0000256" key="4">
    <source>
        <dbReference type="ARBA" id="ARBA00023136"/>
    </source>
</evidence>
<evidence type="ECO:0000313" key="8">
    <source>
        <dbReference type="Proteomes" id="UP001501612"/>
    </source>
</evidence>
<feature type="domain" description="DUF1232" evidence="6">
    <location>
        <begin position="62"/>
        <end position="97"/>
    </location>
</feature>
<keyword evidence="4 5" id="KW-0472">Membrane</keyword>
<feature type="transmembrane region" description="Helical" evidence="5">
    <location>
        <begin position="6"/>
        <end position="25"/>
    </location>
</feature>
<feature type="transmembrane region" description="Helical" evidence="5">
    <location>
        <begin position="63"/>
        <end position="79"/>
    </location>
</feature>
<keyword evidence="3 5" id="KW-1133">Transmembrane helix</keyword>
<name>A0ABP5APB9_9ACTN</name>
<sequence>MPWSTIVGVAVGLLLTWAVAVAALWRLRPGELQLREALRLLPDLAGLLARLARDRTAPRGVRARLWLLLAYLAMPIDLVPDVIPVLGWADDAIIVVLTLRSVVRRAGPEALRRHWRGSSAGLEAVLALATGPRRP</sequence>
<dbReference type="EMBL" id="BAAAMY010000004">
    <property type="protein sequence ID" value="GAA1918883.1"/>
    <property type="molecule type" value="Genomic_DNA"/>
</dbReference>
<dbReference type="InterPro" id="IPR010652">
    <property type="entry name" value="DUF1232"/>
</dbReference>
<dbReference type="RefSeq" id="WP_344006768.1">
    <property type="nucleotide sequence ID" value="NZ_BAAAMY010000004.1"/>
</dbReference>
<evidence type="ECO:0000256" key="2">
    <source>
        <dbReference type="ARBA" id="ARBA00022692"/>
    </source>
</evidence>
<accession>A0ABP5APB9</accession>
<evidence type="ECO:0000313" key="7">
    <source>
        <dbReference type="EMBL" id="GAA1918883.1"/>
    </source>
</evidence>
<gene>
    <name evidence="7" type="ORF">GCM10009737_20480</name>
</gene>
<comment type="subcellular location">
    <subcellularLocation>
        <location evidence="1">Endomembrane system</location>
        <topology evidence="1">Multi-pass membrane protein</topology>
    </subcellularLocation>
</comment>
<evidence type="ECO:0000256" key="5">
    <source>
        <dbReference type="SAM" id="Phobius"/>
    </source>
</evidence>
<keyword evidence="8" id="KW-1185">Reference proteome</keyword>
<organism evidence="7 8">
    <name type="scientific">Nocardioides lentus</name>
    <dbReference type="NCBI Taxonomy" id="338077"/>
    <lineage>
        <taxon>Bacteria</taxon>
        <taxon>Bacillati</taxon>
        <taxon>Actinomycetota</taxon>
        <taxon>Actinomycetes</taxon>
        <taxon>Propionibacteriales</taxon>
        <taxon>Nocardioidaceae</taxon>
        <taxon>Nocardioides</taxon>
    </lineage>
</organism>
<protein>
    <submittedName>
        <fullName evidence="7">DUF1232 domain-containing protein</fullName>
    </submittedName>
</protein>
<evidence type="ECO:0000259" key="6">
    <source>
        <dbReference type="Pfam" id="PF06803"/>
    </source>
</evidence>
<dbReference type="Pfam" id="PF06803">
    <property type="entry name" value="DUF1232"/>
    <property type="match status" value="1"/>
</dbReference>
<comment type="caution">
    <text evidence="7">The sequence shown here is derived from an EMBL/GenBank/DDBJ whole genome shotgun (WGS) entry which is preliminary data.</text>
</comment>
<evidence type="ECO:0000256" key="3">
    <source>
        <dbReference type="ARBA" id="ARBA00022989"/>
    </source>
</evidence>